<sequence length="460" mass="51378">MVLVISQQTFDEAVQENMNDLGLSQEEAVAEAIAQFESQGVDLSQIITDPESFRNLSATIKKLAEFQDKRLTPECIELLHALKKECDKGLPHRVQAGKDGAYNVILDILLKSHAQKDITEAAIKAMVSLMTKQPDLLDERGVLVILSNLDKGEPETQRFVLKWCKECCVMHEMNRQKLIELNIVNKLSKLLKEGNSHILRDTLLVLRALTLDDDVRVEFGRAHEHARIIATETLTPLIGLIQKFQAEDILVNDLILTLSALLVRNEFCKQVDEVGGIELISEVVTAFLNNDKVVRQCFKFLKALAGNDECKVHIIQKGLAPIISDALNAHQDNVPTAVGGLSCVAALCLRSPDNSKALFEAALPEVIIAIMKKHPNDKLVQKTASWAIRNMVSRSRYQNGHFLELGVEELLKNNLVKFKEFEYDTKAALRDLEVKVDLKEEWTGKGGKITSGTSLSMDRK</sequence>
<protein>
    <submittedName>
        <fullName evidence="2">Armadillo repeat-containing protein 6 homolog-like Protein</fullName>
    </submittedName>
</protein>
<evidence type="ECO:0000313" key="2">
    <source>
        <dbReference type="EMBL" id="EFA06986.1"/>
    </source>
</evidence>
<dbReference type="AlphaFoldDB" id="D6WQL0"/>
<dbReference type="PANTHER" id="PTHR22895">
    <property type="entry name" value="ARMADILLO REPEAT-CONTAINING PROTEIN 6"/>
    <property type="match status" value="1"/>
</dbReference>
<dbReference type="HOGENOM" id="CLU_039447_1_0_1"/>
<dbReference type="STRING" id="7070.D6WQL0"/>
<evidence type="ECO:0000313" key="3">
    <source>
        <dbReference type="Proteomes" id="UP000007266"/>
    </source>
</evidence>
<accession>D6WQL0</accession>
<gene>
    <name evidence="2" type="primary">AUGUSTUS-3.0.2_09947</name>
    <name evidence="2" type="ORF">TcasGA2_TC009947</name>
</gene>
<dbReference type="SMART" id="SM00185">
    <property type="entry name" value="ARM"/>
    <property type="match status" value="2"/>
</dbReference>
<dbReference type="EMBL" id="KQ971354">
    <property type="protein sequence ID" value="EFA06986.1"/>
    <property type="molecule type" value="Genomic_DNA"/>
</dbReference>
<dbReference type="Gene3D" id="1.25.10.10">
    <property type="entry name" value="Leucine-rich Repeat Variant"/>
    <property type="match status" value="2"/>
</dbReference>
<dbReference type="PANTHER" id="PTHR22895:SF0">
    <property type="entry name" value="ARMADILLO REPEAT-CONTAINING PROTEIN 6"/>
    <property type="match status" value="1"/>
</dbReference>
<dbReference type="Proteomes" id="UP000007266">
    <property type="component" value="Linkage group 7"/>
</dbReference>
<dbReference type="SUPFAM" id="SSF48371">
    <property type="entry name" value="ARM repeat"/>
    <property type="match status" value="1"/>
</dbReference>
<reference evidence="2 3" key="2">
    <citation type="journal article" date="2010" name="Nucleic Acids Res.">
        <title>BeetleBase in 2010: revisions to provide comprehensive genomic information for Tribolium castaneum.</title>
        <authorList>
            <person name="Kim H.S."/>
            <person name="Murphy T."/>
            <person name="Xia J."/>
            <person name="Caragea D."/>
            <person name="Park Y."/>
            <person name="Beeman R.W."/>
            <person name="Lorenzen M.D."/>
            <person name="Butcher S."/>
            <person name="Manak J.R."/>
            <person name="Brown S.J."/>
        </authorList>
    </citation>
    <scope>GENOME REANNOTATION</scope>
    <source>
        <strain evidence="2 3">Georgia GA2</strain>
    </source>
</reference>
<organism evidence="2 3">
    <name type="scientific">Tribolium castaneum</name>
    <name type="common">Red flour beetle</name>
    <dbReference type="NCBI Taxonomy" id="7070"/>
    <lineage>
        <taxon>Eukaryota</taxon>
        <taxon>Metazoa</taxon>
        <taxon>Ecdysozoa</taxon>
        <taxon>Arthropoda</taxon>
        <taxon>Hexapoda</taxon>
        <taxon>Insecta</taxon>
        <taxon>Pterygota</taxon>
        <taxon>Neoptera</taxon>
        <taxon>Endopterygota</taxon>
        <taxon>Coleoptera</taxon>
        <taxon>Polyphaga</taxon>
        <taxon>Cucujiformia</taxon>
        <taxon>Tenebrionidae</taxon>
        <taxon>Tenebrionidae incertae sedis</taxon>
        <taxon>Tribolium</taxon>
    </lineage>
</organism>
<evidence type="ECO:0000256" key="1">
    <source>
        <dbReference type="ARBA" id="ARBA00022737"/>
    </source>
</evidence>
<proteinExistence type="predicted"/>
<dbReference type="PhylomeDB" id="D6WQL0"/>
<dbReference type="GO" id="GO:0002244">
    <property type="term" value="P:hematopoietic progenitor cell differentiation"/>
    <property type="evidence" value="ECO:0000318"/>
    <property type="project" value="GO_Central"/>
</dbReference>
<dbReference type="FunCoup" id="D6WQL0">
    <property type="interactions" value="1675"/>
</dbReference>
<keyword evidence="3" id="KW-1185">Reference proteome</keyword>
<keyword evidence="1" id="KW-0677">Repeat</keyword>
<dbReference type="OMA" id="THKQPDL"/>
<dbReference type="eggNOG" id="KOG4199">
    <property type="taxonomic scope" value="Eukaryota"/>
</dbReference>
<reference evidence="2 3" key="1">
    <citation type="journal article" date="2008" name="Nature">
        <title>The genome of the model beetle and pest Tribolium castaneum.</title>
        <authorList>
            <consortium name="Tribolium Genome Sequencing Consortium"/>
            <person name="Richards S."/>
            <person name="Gibbs R.A."/>
            <person name="Weinstock G.M."/>
            <person name="Brown S.J."/>
            <person name="Denell R."/>
            <person name="Beeman R.W."/>
            <person name="Gibbs R."/>
            <person name="Beeman R.W."/>
            <person name="Brown S.J."/>
            <person name="Bucher G."/>
            <person name="Friedrich M."/>
            <person name="Grimmelikhuijzen C.J."/>
            <person name="Klingler M."/>
            <person name="Lorenzen M."/>
            <person name="Richards S."/>
            <person name="Roth S."/>
            <person name="Schroder R."/>
            <person name="Tautz D."/>
            <person name="Zdobnov E.M."/>
            <person name="Muzny D."/>
            <person name="Gibbs R.A."/>
            <person name="Weinstock G.M."/>
            <person name="Attaway T."/>
            <person name="Bell S."/>
            <person name="Buhay C.J."/>
            <person name="Chandrabose M.N."/>
            <person name="Chavez D."/>
            <person name="Clerk-Blankenburg K.P."/>
            <person name="Cree A."/>
            <person name="Dao M."/>
            <person name="Davis C."/>
            <person name="Chacko J."/>
            <person name="Dinh H."/>
            <person name="Dugan-Rocha S."/>
            <person name="Fowler G."/>
            <person name="Garner T.T."/>
            <person name="Garnes J."/>
            <person name="Gnirke A."/>
            <person name="Hawes A."/>
            <person name="Hernandez J."/>
            <person name="Hines S."/>
            <person name="Holder M."/>
            <person name="Hume J."/>
            <person name="Jhangiani S.N."/>
            <person name="Joshi V."/>
            <person name="Khan Z.M."/>
            <person name="Jackson L."/>
            <person name="Kovar C."/>
            <person name="Kowis A."/>
            <person name="Lee S."/>
            <person name="Lewis L.R."/>
            <person name="Margolis J."/>
            <person name="Morgan M."/>
            <person name="Nazareth L.V."/>
            <person name="Nguyen N."/>
            <person name="Okwuonu G."/>
            <person name="Parker D."/>
            <person name="Richards S."/>
            <person name="Ruiz S.J."/>
            <person name="Santibanez J."/>
            <person name="Savard J."/>
            <person name="Scherer S.E."/>
            <person name="Schneider B."/>
            <person name="Sodergren E."/>
            <person name="Tautz D."/>
            <person name="Vattahil S."/>
            <person name="Villasana D."/>
            <person name="White C.S."/>
            <person name="Wright R."/>
            <person name="Park Y."/>
            <person name="Beeman R.W."/>
            <person name="Lord J."/>
            <person name="Oppert B."/>
            <person name="Lorenzen M."/>
            <person name="Brown S."/>
            <person name="Wang L."/>
            <person name="Savard J."/>
            <person name="Tautz D."/>
            <person name="Richards S."/>
            <person name="Weinstock G."/>
            <person name="Gibbs R.A."/>
            <person name="Liu Y."/>
            <person name="Worley K."/>
            <person name="Weinstock G."/>
            <person name="Elsik C.G."/>
            <person name="Reese J.T."/>
            <person name="Elhaik E."/>
            <person name="Landan G."/>
            <person name="Graur D."/>
            <person name="Arensburger P."/>
            <person name="Atkinson P."/>
            <person name="Beeman R.W."/>
            <person name="Beidler J."/>
            <person name="Brown S.J."/>
            <person name="Demuth J.P."/>
            <person name="Drury D.W."/>
            <person name="Du Y.Z."/>
            <person name="Fujiwara H."/>
            <person name="Lorenzen M."/>
            <person name="Maselli V."/>
            <person name="Osanai M."/>
            <person name="Park Y."/>
            <person name="Robertson H.M."/>
            <person name="Tu Z."/>
            <person name="Wang J.J."/>
            <person name="Wang S."/>
            <person name="Richards S."/>
            <person name="Song H."/>
            <person name="Zhang L."/>
            <person name="Sodergren E."/>
            <person name="Werner D."/>
            <person name="Stanke M."/>
            <person name="Morgenstern B."/>
            <person name="Solovyev V."/>
            <person name="Kosarev P."/>
            <person name="Brown G."/>
            <person name="Chen H.C."/>
            <person name="Ermolaeva O."/>
            <person name="Hlavina W."/>
            <person name="Kapustin Y."/>
            <person name="Kiryutin B."/>
            <person name="Kitts P."/>
            <person name="Maglott D."/>
            <person name="Pruitt K."/>
            <person name="Sapojnikov V."/>
            <person name="Souvorov A."/>
            <person name="Mackey A.J."/>
            <person name="Waterhouse R.M."/>
            <person name="Wyder S."/>
            <person name="Zdobnov E.M."/>
            <person name="Zdobnov E.M."/>
            <person name="Wyder S."/>
            <person name="Kriventseva E.V."/>
            <person name="Kadowaki T."/>
            <person name="Bork P."/>
            <person name="Aranda M."/>
            <person name="Bao R."/>
            <person name="Beermann A."/>
            <person name="Berns N."/>
            <person name="Bolognesi R."/>
            <person name="Bonneton F."/>
            <person name="Bopp D."/>
            <person name="Brown S.J."/>
            <person name="Bucher G."/>
            <person name="Butts T."/>
            <person name="Chaumot A."/>
            <person name="Denell R.E."/>
            <person name="Ferrier D.E."/>
            <person name="Friedrich M."/>
            <person name="Gordon C.M."/>
            <person name="Jindra M."/>
            <person name="Klingler M."/>
            <person name="Lan Q."/>
            <person name="Lattorff H.M."/>
            <person name="Laudet V."/>
            <person name="von Levetsow C."/>
            <person name="Liu Z."/>
            <person name="Lutz R."/>
            <person name="Lynch J.A."/>
            <person name="da Fonseca R.N."/>
            <person name="Posnien N."/>
            <person name="Reuter R."/>
            <person name="Roth S."/>
            <person name="Savard J."/>
            <person name="Schinko J.B."/>
            <person name="Schmitt C."/>
            <person name="Schoppmeier M."/>
            <person name="Schroder R."/>
            <person name="Shippy T.D."/>
            <person name="Simonnet F."/>
            <person name="Marques-Souza H."/>
            <person name="Tautz D."/>
            <person name="Tomoyasu Y."/>
            <person name="Trauner J."/>
            <person name="Van der Zee M."/>
            <person name="Vervoort M."/>
            <person name="Wittkopp N."/>
            <person name="Wimmer E.A."/>
            <person name="Yang X."/>
            <person name="Jones A.K."/>
            <person name="Sattelle D.B."/>
            <person name="Ebert P.R."/>
            <person name="Nelson D."/>
            <person name="Scott J.G."/>
            <person name="Beeman R.W."/>
            <person name="Muthukrishnan S."/>
            <person name="Kramer K.J."/>
            <person name="Arakane Y."/>
            <person name="Beeman R.W."/>
            <person name="Zhu Q."/>
            <person name="Hogenkamp D."/>
            <person name="Dixit R."/>
            <person name="Oppert B."/>
            <person name="Jiang H."/>
            <person name="Zou Z."/>
            <person name="Marshall J."/>
            <person name="Elpidina E."/>
            <person name="Vinokurov K."/>
            <person name="Oppert C."/>
            <person name="Zou Z."/>
            <person name="Evans J."/>
            <person name="Lu Z."/>
            <person name="Zhao P."/>
            <person name="Sumathipala N."/>
            <person name="Altincicek B."/>
            <person name="Vilcinskas A."/>
            <person name="Williams M."/>
            <person name="Hultmark D."/>
            <person name="Hetru C."/>
            <person name="Jiang H."/>
            <person name="Grimmelikhuijzen C.J."/>
            <person name="Hauser F."/>
            <person name="Cazzamali G."/>
            <person name="Williamson M."/>
            <person name="Park Y."/>
            <person name="Li B."/>
            <person name="Tanaka Y."/>
            <person name="Predel R."/>
            <person name="Neupert S."/>
            <person name="Schachtner J."/>
            <person name="Verleyen P."/>
            <person name="Raible F."/>
            <person name="Bork P."/>
            <person name="Friedrich M."/>
            <person name="Walden K.K."/>
            <person name="Robertson H.M."/>
            <person name="Angeli S."/>
            <person name="Foret S."/>
            <person name="Bucher G."/>
            <person name="Schuetz S."/>
            <person name="Maleszka R."/>
            <person name="Wimmer E.A."/>
            <person name="Beeman R.W."/>
            <person name="Lorenzen M."/>
            <person name="Tomoyasu Y."/>
            <person name="Miller S.C."/>
            <person name="Grossmann D."/>
            <person name="Bucher G."/>
        </authorList>
    </citation>
    <scope>NUCLEOTIDE SEQUENCE [LARGE SCALE GENOMIC DNA]</scope>
    <source>
        <strain evidence="2 3">Georgia GA2</strain>
    </source>
</reference>
<dbReference type="InterPro" id="IPR011989">
    <property type="entry name" value="ARM-like"/>
</dbReference>
<dbReference type="InterPro" id="IPR016024">
    <property type="entry name" value="ARM-type_fold"/>
</dbReference>
<dbReference type="InterPro" id="IPR000225">
    <property type="entry name" value="Armadillo"/>
</dbReference>
<name>D6WQL0_TRICA</name>
<dbReference type="InParanoid" id="D6WQL0"/>